<evidence type="ECO:0000256" key="3">
    <source>
        <dbReference type="ARBA" id="ARBA00022946"/>
    </source>
</evidence>
<gene>
    <name evidence="10" type="ORF">CAPTEDRAFT_160780</name>
</gene>
<dbReference type="SUPFAM" id="SSF50104">
    <property type="entry name" value="Translation proteins SH3-like domain"/>
    <property type="match status" value="1"/>
</dbReference>
<sequence length="301" mass="35109">MADKLATLGFRSFLSHQFLKRSVAAVSCRYANTLSNETVEKHRTSTLAHDKEQKEEKKISAPAPPGLKHVHPEFLPNPTFYRRDRIKEKLERQDMYRRRAVCPIPEFYVGSIMAVTLADPYASGKTNRFVGICIQRASYGLRANFTLRNVVDNQGLEIRYDMYSPLIQKVEVLRLEKRLDDELFYLRDAPAEFSTVPFNLEAVSHPPGAPVPVNTTKVKLGPRPWHERWERRNLRGVQDLGLPEKFYEKAKKVAKPWEEYDLMLKYRTSINPQETDEVMDEVAEGFREIERKRRREKLEKS</sequence>
<dbReference type="OrthoDB" id="432645at2759"/>
<evidence type="ECO:0000256" key="1">
    <source>
        <dbReference type="ARBA" id="ARBA00004173"/>
    </source>
</evidence>
<comment type="similarity">
    <text evidence="2">Belongs to the bacterial ribosomal protein bL19 family.</text>
</comment>
<keyword evidence="5" id="KW-0496">Mitochondrion</keyword>
<evidence type="ECO:0000256" key="6">
    <source>
        <dbReference type="ARBA" id="ARBA00023274"/>
    </source>
</evidence>
<evidence type="ECO:0000256" key="5">
    <source>
        <dbReference type="ARBA" id="ARBA00023128"/>
    </source>
</evidence>
<accession>R7TP34</accession>
<evidence type="ECO:0000313" key="10">
    <source>
        <dbReference type="EMBL" id="ELT95414.1"/>
    </source>
</evidence>
<reference evidence="11" key="3">
    <citation type="submission" date="2015-06" db="UniProtKB">
        <authorList>
            <consortium name="EnsemblMetazoa"/>
        </authorList>
    </citation>
    <scope>IDENTIFICATION</scope>
</reference>
<dbReference type="EMBL" id="KB309137">
    <property type="protein sequence ID" value="ELT95414.1"/>
    <property type="molecule type" value="Genomic_DNA"/>
</dbReference>
<dbReference type="InterPro" id="IPR038657">
    <property type="entry name" value="Ribosomal_bL19_sf"/>
</dbReference>
<dbReference type="Gene3D" id="2.30.30.790">
    <property type="match status" value="1"/>
</dbReference>
<dbReference type="FunCoup" id="R7TP34">
    <property type="interactions" value="808"/>
</dbReference>
<evidence type="ECO:0000313" key="12">
    <source>
        <dbReference type="Proteomes" id="UP000014760"/>
    </source>
</evidence>
<name>R7TP34_CAPTE</name>
<evidence type="ECO:0000313" key="11">
    <source>
        <dbReference type="EnsemblMetazoa" id="CapteP160780"/>
    </source>
</evidence>
<dbReference type="OMA" id="IHEIQVV"/>
<evidence type="ECO:0000256" key="4">
    <source>
        <dbReference type="ARBA" id="ARBA00022980"/>
    </source>
</evidence>
<dbReference type="GO" id="GO:0003735">
    <property type="term" value="F:structural constituent of ribosome"/>
    <property type="evidence" value="ECO:0007669"/>
    <property type="project" value="InterPro"/>
</dbReference>
<dbReference type="HOGENOM" id="CLU_076988_0_0_1"/>
<dbReference type="Proteomes" id="UP000014760">
    <property type="component" value="Unassembled WGS sequence"/>
</dbReference>
<evidence type="ECO:0000256" key="8">
    <source>
        <dbReference type="ARBA" id="ARBA00035359"/>
    </source>
</evidence>
<organism evidence="10">
    <name type="scientific">Capitella teleta</name>
    <name type="common">Polychaete worm</name>
    <dbReference type="NCBI Taxonomy" id="283909"/>
    <lineage>
        <taxon>Eukaryota</taxon>
        <taxon>Metazoa</taxon>
        <taxon>Spiralia</taxon>
        <taxon>Lophotrochozoa</taxon>
        <taxon>Annelida</taxon>
        <taxon>Polychaeta</taxon>
        <taxon>Sedentaria</taxon>
        <taxon>Scolecida</taxon>
        <taxon>Capitellidae</taxon>
        <taxon>Capitella</taxon>
    </lineage>
</organism>
<dbReference type="Pfam" id="PF01245">
    <property type="entry name" value="Ribosomal_L19"/>
    <property type="match status" value="1"/>
</dbReference>
<dbReference type="GO" id="GO:0005762">
    <property type="term" value="C:mitochondrial large ribosomal subunit"/>
    <property type="evidence" value="ECO:0007669"/>
    <property type="project" value="TreeGrafter"/>
</dbReference>
<dbReference type="GO" id="GO:0006412">
    <property type="term" value="P:translation"/>
    <property type="evidence" value="ECO:0007669"/>
    <property type="project" value="InterPro"/>
</dbReference>
<dbReference type="EnsemblMetazoa" id="CapteT160780">
    <property type="protein sequence ID" value="CapteP160780"/>
    <property type="gene ID" value="CapteG160780"/>
</dbReference>
<dbReference type="InterPro" id="IPR001857">
    <property type="entry name" value="Ribosomal_bL19"/>
</dbReference>
<proteinExistence type="inferred from homology"/>
<dbReference type="STRING" id="283909.R7TP34"/>
<keyword evidence="12" id="KW-1185">Reference proteome</keyword>
<keyword evidence="6" id="KW-0687">Ribonucleoprotein</keyword>
<evidence type="ECO:0000256" key="9">
    <source>
        <dbReference type="SAM" id="MobiDB-lite"/>
    </source>
</evidence>
<evidence type="ECO:0000256" key="7">
    <source>
        <dbReference type="ARBA" id="ARBA00035288"/>
    </source>
</evidence>
<dbReference type="PANTHER" id="PTHR15680:SF9">
    <property type="entry name" value="LARGE RIBOSOMAL SUBUNIT PROTEIN BL19M"/>
    <property type="match status" value="1"/>
</dbReference>
<reference evidence="10 12" key="2">
    <citation type="journal article" date="2013" name="Nature">
        <title>Insights into bilaterian evolution from three spiralian genomes.</title>
        <authorList>
            <person name="Simakov O."/>
            <person name="Marletaz F."/>
            <person name="Cho S.J."/>
            <person name="Edsinger-Gonzales E."/>
            <person name="Havlak P."/>
            <person name="Hellsten U."/>
            <person name="Kuo D.H."/>
            <person name="Larsson T."/>
            <person name="Lv J."/>
            <person name="Arendt D."/>
            <person name="Savage R."/>
            <person name="Osoegawa K."/>
            <person name="de Jong P."/>
            <person name="Grimwood J."/>
            <person name="Chapman J.A."/>
            <person name="Shapiro H."/>
            <person name="Aerts A."/>
            <person name="Otillar R.P."/>
            <person name="Terry A.Y."/>
            <person name="Boore J.L."/>
            <person name="Grigoriev I.V."/>
            <person name="Lindberg D.R."/>
            <person name="Seaver E.C."/>
            <person name="Weisblat D.A."/>
            <person name="Putnam N.H."/>
            <person name="Rokhsar D.S."/>
        </authorList>
    </citation>
    <scope>NUCLEOTIDE SEQUENCE</scope>
    <source>
        <strain evidence="10 12">I ESC-2004</strain>
    </source>
</reference>
<protein>
    <recommendedName>
        <fullName evidence="7">Large ribosomal subunit protein bL19m</fullName>
    </recommendedName>
    <alternativeName>
        <fullName evidence="8">39S ribosomal protein L19, mitochondrial</fullName>
    </alternativeName>
</protein>
<comment type="subcellular location">
    <subcellularLocation>
        <location evidence="1">Mitochondrion</location>
    </subcellularLocation>
</comment>
<feature type="region of interest" description="Disordered" evidence="9">
    <location>
        <begin position="41"/>
        <end position="63"/>
    </location>
</feature>
<dbReference type="FunFam" id="2.30.30.790:FF:000002">
    <property type="entry name" value="39S ribosomal protein L19, mitochondrial"/>
    <property type="match status" value="1"/>
</dbReference>
<dbReference type="EMBL" id="AMQN01002407">
    <property type="status" value="NOT_ANNOTATED_CDS"/>
    <property type="molecule type" value="Genomic_DNA"/>
</dbReference>
<reference evidence="12" key="1">
    <citation type="submission" date="2012-12" db="EMBL/GenBank/DDBJ databases">
        <authorList>
            <person name="Hellsten U."/>
            <person name="Grimwood J."/>
            <person name="Chapman J.A."/>
            <person name="Shapiro H."/>
            <person name="Aerts A."/>
            <person name="Otillar R.P."/>
            <person name="Terry A.Y."/>
            <person name="Boore J.L."/>
            <person name="Simakov O."/>
            <person name="Marletaz F."/>
            <person name="Cho S.-J."/>
            <person name="Edsinger-Gonzales E."/>
            <person name="Havlak P."/>
            <person name="Kuo D.-H."/>
            <person name="Larsson T."/>
            <person name="Lv J."/>
            <person name="Arendt D."/>
            <person name="Savage R."/>
            <person name="Osoegawa K."/>
            <person name="de Jong P."/>
            <person name="Lindberg D.R."/>
            <person name="Seaver E.C."/>
            <person name="Weisblat D.A."/>
            <person name="Putnam N.H."/>
            <person name="Grigoriev I.V."/>
            <person name="Rokhsar D.S."/>
        </authorList>
    </citation>
    <scope>NUCLEOTIDE SEQUENCE</scope>
    <source>
        <strain evidence="12">I ESC-2004</strain>
    </source>
</reference>
<dbReference type="InterPro" id="IPR008991">
    <property type="entry name" value="Translation_prot_SH3-like_sf"/>
</dbReference>
<dbReference type="AlphaFoldDB" id="R7TP34"/>
<keyword evidence="4" id="KW-0689">Ribosomal protein</keyword>
<keyword evidence="3" id="KW-0809">Transit peptide</keyword>
<dbReference type="PANTHER" id="PTHR15680">
    <property type="entry name" value="RIBOSOMAL PROTEIN L19"/>
    <property type="match status" value="1"/>
</dbReference>
<feature type="compositionally biased region" description="Basic and acidic residues" evidence="9">
    <location>
        <begin position="41"/>
        <end position="59"/>
    </location>
</feature>
<evidence type="ECO:0000256" key="2">
    <source>
        <dbReference type="ARBA" id="ARBA00005781"/>
    </source>
</evidence>